<sequence>MKSFSGDTEVARRTKEEALVTRNKLLDAAECLFQSQGVSRTTLQDIALRAGATRGAVYWHFKDKADLFNAMMERVTLPLEAYFNHEAAPAETSSDAYPLERMRNAILKALNQIVNDPQTRRVLEVATQKVEYIEELKTIRLRHLAVRNGFLCRVQQGLDAASRHENLKLPLSSALAAQGLHALIDGLIQNWLLDPQAFDLLEAGQSTMDIYFTGLGFGSEPQSLAPAAGKK</sequence>
<keyword evidence="8" id="KW-1185">Reference proteome</keyword>
<dbReference type="PRINTS" id="PR00455">
    <property type="entry name" value="HTHTETR"/>
</dbReference>
<dbReference type="eggNOG" id="COG1309">
    <property type="taxonomic scope" value="Bacteria"/>
</dbReference>
<evidence type="ECO:0000256" key="4">
    <source>
        <dbReference type="ARBA" id="ARBA00023163"/>
    </source>
</evidence>
<dbReference type="InterPro" id="IPR001647">
    <property type="entry name" value="HTH_TetR"/>
</dbReference>
<dbReference type="GO" id="GO:0003700">
    <property type="term" value="F:DNA-binding transcription factor activity"/>
    <property type="evidence" value="ECO:0007669"/>
    <property type="project" value="TreeGrafter"/>
</dbReference>
<organism evidence="7 8">
    <name type="scientific">Polaromonas naphthalenivorans (strain CJ2)</name>
    <dbReference type="NCBI Taxonomy" id="365044"/>
    <lineage>
        <taxon>Bacteria</taxon>
        <taxon>Pseudomonadati</taxon>
        <taxon>Pseudomonadota</taxon>
        <taxon>Betaproteobacteria</taxon>
        <taxon>Burkholderiales</taxon>
        <taxon>Comamonadaceae</taxon>
        <taxon>Polaromonas</taxon>
    </lineage>
</organism>
<dbReference type="Gene3D" id="1.10.357.10">
    <property type="entry name" value="Tetracycline Repressor, domain 2"/>
    <property type="match status" value="1"/>
</dbReference>
<keyword evidence="1" id="KW-0678">Repressor</keyword>
<protein>
    <submittedName>
        <fullName evidence="7">Transcriptional regulator, TetR family</fullName>
    </submittedName>
</protein>
<evidence type="ECO:0000313" key="7">
    <source>
        <dbReference type="EMBL" id="ABM38187.1"/>
    </source>
</evidence>
<dbReference type="InterPro" id="IPR023772">
    <property type="entry name" value="DNA-bd_HTH_TetR-type_CS"/>
</dbReference>
<dbReference type="PANTHER" id="PTHR30055:SF240">
    <property type="entry name" value="HTH-TYPE TRANSCRIPTIONAL REGULATOR ACRR"/>
    <property type="match status" value="1"/>
</dbReference>
<dbReference type="GO" id="GO:0000976">
    <property type="term" value="F:transcription cis-regulatory region binding"/>
    <property type="evidence" value="ECO:0007669"/>
    <property type="project" value="TreeGrafter"/>
</dbReference>
<dbReference type="AlphaFoldDB" id="A1VRA9"/>
<keyword evidence="3 5" id="KW-0238">DNA-binding</keyword>
<dbReference type="OrthoDB" id="5816932at2"/>
<dbReference type="PANTHER" id="PTHR30055">
    <property type="entry name" value="HTH-TYPE TRANSCRIPTIONAL REGULATOR RUTR"/>
    <property type="match status" value="1"/>
</dbReference>
<evidence type="ECO:0000256" key="2">
    <source>
        <dbReference type="ARBA" id="ARBA00023015"/>
    </source>
</evidence>
<evidence type="ECO:0000259" key="6">
    <source>
        <dbReference type="PROSITE" id="PS50977"/>
    </source>
</evidence>
<gene>
    <name evidence="7" type="ordered locus">Pnap_2888</name>
</gene>
<dbReference type="STRING" id="365044.Pnap_2888"/>
<dbReference type="PROSITE" id="PS01081">
    <property type="entry name" value="HTH_TETR_1"/>
    <property type="match status" value="1"/>
</dbReference>
<proteinExistence type="predicted"/>
<dbReference type="InterPro" id="IPR036271">
    <property type="entry name" value="Tet_transcr_reg_TetR-rel_C_sf"/>
</dbReference>
<dbReference type="KEGG" id="pna:Pnap_2888"/>
<evidence type="ECO:0000313" key="8">
    <source>
        <dbReference type="Proteomes" id="UP000000644"/>
    </source>
</evidence>
<name>A1VRA9_POLNA</name>
<dbReference type="SUPFAM" id="SSF48498">
    <property type="entry name" value="Tetracyclin repressor-like, C-terminal domain"/>
    <property type="match status" value="1"/>
</dbReference>
<dbReference type="Pfam" id="PF00440">
    <property type="entry name" value="TetR_N"/>
    <property type="match status" value="1"/>
</dbReference>
<dbReference type="Pfam" id="PF08361">
    <property type="entry name" value="TetR_C_2"/>
    <property type="match status" value="1"/>
</dbReference>
<dbReference type="HOGENOM" id="CLU_069356_12_3_4"/>
<evidence type="ECO:0000256" key="1">
    <source>
        <dbReference type="ARBA" id="ARBA00022491"/>
    </source>
</evidence>
<dbReference type="PROSITE" id="PS50977">
    <property type="entry name" value="HTH_TETR_2"/>
    <property type="match status" value="1"/>
</dbReference>
<dbReference type="InterPro" id="IPR009057">
    <property type="entry name" value="Homeodomain-like_sf"/>
</dbReference>
<dbReference type="Proteomes" id="UP000000644">
    <property type="component" value="Chromosome"/>
</dbReference>
<evidence type="ECO:0000256" key="5">
    <source>
        <dbReference type="PROSITE-ProRule" id="PRU00335"/>
    </source>
</evidence>
<feature type="DNA-binding region" description="H-T-H motif" evidence="5">
    <location>
        <begin position="42"/>
        <end position="61"/>
    </location>
</feature>
<keyword evidence="2" id="KW-0805">Transcription regulation</keyword>
<dbReference type="EMBL" id="CP000529">
    <property type="protein sequence ID" value="ABM38187.1"/>
    <property type="molecule type" value="Genomic_DNA"/>
</dbReference>
<feature type="domain" description="HTH tetR-type" evidence="6">
    <location>
        <begin position="19"/>
        <end position="79"/>
    </location>
</feature>
<keyword evidence="4" id="KW-0804">Transcription</keyword>
<evidence type="ECO:0000256" key="3">
    <source>
        <dbReference type="ARBA" id="ARBA00023125"/>
    </source>
</evidence>
<dbReference type="InterPro" id="IPR050109">
    <property type="entry name" value="HTH-type_TetR-like_transc_reg"/>
</dbReference>
<reference evidence="8" key="1">
    <citation type="journal article" date="2009" name="Environ. Microbiol.">
        <title>The genome of Polaromonas naphthalenivorans strain CJ2, isolated from coal tar-contaminated sediment, reveals physiological and metabolic versatility and evolution through extensive horizontal gene transfer.</title>
        <authorList>
            <person name="Yagi J.M."/>
            <person name="Sims D."/>
            <person name="Brettin T."/>
            <person name="Bruce D."/>
            <person name="Madsen E.L."/>
        </authorList>
    </citation>
    <scope>NUCLEOTIDE SEQUENCE [LARGE SCALE GENOMIC DNA]</scope>
    <source>
        <strain evidence="8">CJ2</strain>
    </source>
</reference>
<accession>A1VRA9</accession>
<dbReference type="SUPFAM" id="SSF46689">
    <property type="entry name" value="Homeodomain-like"/>
    <property type="match status" value="1"/>
</dbReference>
<dbReference type="InterPro" id="IPR013572">
    <property type="entry name" value="Tscrpt_reg_MAATS_C"/>
</dbReference>